<protein>
    <recommendedName>
        <fullName evidence="1">Thioredoxin domain-containing protein</fullName>
    </recommendedName>
</protein>
<dbReference type="Proteomes" id="UP000681722">
    <property type="component" value="Unassembled WGS sequence"/>
</dbReference>
<dbReference type="PANTHER" id="PTHR46472:SF1">
    <property type="entry name" value="NUCLEOREDOXIN"/>
    <property type="match status" value="1"/>
</dbReference>
<evidence type="ECO:0000313" key="5">
    <source>
        <dbReference type="EMBL" id="CAF3715885.1"/>
    </source>
</evidence>
<dbReference type="EMBL" id="CAJOBC010002107">
    <property type="protein sequence ID" value="CAF3715885.1"/>
    <property type="molecule type" value="Genomic_DNA"/>
</dbReference>
<evidence type="ECO:0000313" key="3">
    <source>
        <dbReference type="EMBL" id="CAF0939177.1"/>
    </source>
</evidence>
<dbReference type="PANTHER" id="PTHR46472">
    <property type="entry name" value="NUCLEOREDOXIN"/>
    <property type="match status" value="1"/>
</dbReference>
<dbReference type="Proteomes" id="UP000682733">
    <property type="component" value="Unassembled WGS sequence"/>
</dbReference>
<feature type="domain" description="Thioredoxin" evidence="1">
    <location>
        <begin position="1"/>
        <end position="148"/>
    </location>
</feature>
<evidence type="ECO:0000259" key="1">
    <source>
        <dbReference type="PROSITE" id="PS51352"/>
    </source>
</evidence>
<accession>A0A814C711</accession>
<name>A0A814C711_9BILA</name>
<comment type="caution">
    <text evidence="3">The sequence shown here is derived from an EMBL/GenBank/DDBJ whole genome shotgun (WGS) entry which is preliminary data.</text>
</comment>
<keyword evidence="6" id="KW-1185">Reference proteome</keyword>
<sequence length="148" mass="17281">MAAIAEIIDTNYIVDKSGNQIDLKATCTGKTVGLYFSGHWCPPCEDFTKSLIDFYQKYSNKKQFQVIFISSDRNEIEFRRYSSSMPWLILKYSERTKKQELVQKFKIDGIPHLLLMNADTGEILCQDARDQLQTFDKQGENFPWNNIY</sequence>
<dbReference type="EMBL" id="CAJNOQ010002108">
    <property type="protein sequence ID" value="CAF0939177.1"/>
    <property type="molecule type" value="Genomic_DNA"/>
</dbReference>
<proteinExistence type="predicted"/>
<dbReference type="GO" id="GO:0030178">
    <property type="term" value="P:negative regulation of Wnt signaling pathway"/>
    <property type="evidence" value="ECO:0007669"/>
    <property type="project" value="TreeGrafter"/>
</dbReference>
<dbReference type="Gene3D" id="3.40.30.10">
    <property type="entry name" value="Glutaredoxin"/>
    <property type="match status" value="1"/>
</dbReference>
<dbReference type="Proteomes" id="UP000677228">
    <property type="component" value="Unassembled WGS sequence"/>
</dbReference>
<dbReference type="EMBL" id="CAJOBA010004361">
    <property type="protein sequence ID" value="CAF3710958.1"/>
    <property type="molecule type" value="Genomic_DNA"/>
</dbReference>
<dbReference type="OrthoDB" id="409136at2759"/>
<dbReference type="GO" id="GO:0004791">
    <property type="term" value="F:thioredoxin-disulfide reductase (NADPH) activity"/>
    <property type="evidence" value="ECO:0007669"/>
    <property type="project" value="TreeGrafter"/>
</dbReference>
<dbReference type="AlphaFoldDB" id="A0A814C711"/>
<gene>
    <name evidence="3" type="ORF">GPM918_LOCUS10613</name>
    <name evidence="2" type="ORF">OVA965_LOCUS11337</name>
    <name evidence="5" type="ORF">SRO942_LOCUS10611</name>
    <name evidence="4" type="ORF">TMI583_LOCUS11339</name>
</gene>
<dbReference type="GO" id="GO:0005634">
    <property type="term" value="C:nucleus"/>
    <property type="evidence" value="ECO:0007669"/>
    <property type="project" value="TreeGrafter"/>
</dbReference>
<dbReference type="Proteomes" id="UP000663829">
    <property type="component" value="Unassembled WGS sequence"/>
</dbReference>
<dbReference type="SUPFAM" id="SSF52833">
    <property type="entry name" value="Thioredoxin-like"/>
    <property type="match status" value="1"/>
</dbReference>
<evidence type="ECO:0000313" key="2">
    <source>
        <dbReference type="EMBL" id="CAF0935048.1"/>
    </source>
</evidence>
<dbReference type="PROSITE" id="PS51352">
    <property type="entry name" value="THIOREDOXIN_2"/>
    <property type="match status" value="1"/>
</dbReference>
<dbReference type="InterPro" id="IPR036249">
    <property type="entry name" value="Thioredoxin-like_sf"/>
</dbReference>
<dbReference type="EMBL" id="CAJNOK010004356">
    <property type="protein sequence ID" value="CAF0935048.1"/>
    <property type="molecule type" value="Genomic_DNA"/>
</dbReference>
<dbReference type="Pfam" id="PF13905">
    <property type="entry name" value="Thioredoxin_8"/>
    <property type="match status" value="1"/>
</dbReference>
<evidence type="ECO:0000313" key="4">
    <source>
        <dbReference type="EMBL" id="CAF3710958.1"/>
    </source>
</evidence>
<dbReference type="GO" id="GO:0031397">
    <property type="term" value="P:negative regulation of protein ubiquitination"/>
    <property type="evidence" value="ECO:0007669"/>
    <property type="project" value="TreeGrafter"/>
</dbReference>
<reference evidence="3" key="1">
    <citation type="submission" date="2021-02" db="EMBL/GenBank/DDBJ databases">
        <authorList>
            <person name="Nowell W R."/>
        </authorList>
    </citation>
    <scope>NUCLEOTIDE SEQUENCE</scope>
</reference>
<dbReference type="InterPro" id="IPR013766">
    <property type="entry name" value="Thioredoxin_domain"/>
</dbReference>
<dbReference type="InterPro" id="IPR012336">
    <property type="entry name" value="Thioredoxin-like_fold"/>
</dbReference>
<evidence type="ECO:0000313" key="6">
    <source>
        <dbReference type="Proteomes" id="UP000663829"/>
    </source>
</evidence>
<organism evidence="3 6">
    <name type="scientific">Didymodactylos carnosus</name>
    <dbReference type="NCBI Taxonomy" id="1234261"/>
    <lineage>
        <taxon>Eukaryota</taxon>
        <taxon>Metazoa</taxon>
        <taxon>Spiralia</taxon>
        <taxon>Gnathifera</taxon>
        <taxon>Rotifera</taxon>
        <taxon>Eurotatoria</taxon>
        <taxon>Bdelloidea</taxon>
        <taxon>Philodinida</taxon>
        <taxon>Philodinidae</taxon>
        <taxon>Didymodactylos</taxon>
    </lineage>
</organism>